<protein>
    <submittedName>
        <fullName evidence="3">Spore coat protein U domain-containing protein</fullName>
    </submittedName>
</protein>
<evidence type="ECO:0000259" key="2">
    <source>
        <dbReference type="Pfam" id="PF05229"/>
    </source>
</evidence>
<keyword evidence="1" id="KW-0732">Signal</keyword>
<dbReference type="EMBL" id="CP062222">
    <property type="protein sequence ID" value="QTC92245.1"/>
    <property type="molecule type" value="Genomic_DNA"/>
</dbReference>
<sequence>MRRIWLVGGLAAIVVPGVALAQTKTAQFAVRAQVVADCQVTAQDLNFGVYSSAAASTATTVVTVRCTPGSAATVSMDGGGSGNPQARRMSGPANLNYQIFRDAALQDPINTGGAAWQLSGQDNTGQTVTYTVYGQVPTGQVVPAGNYVDMVRVTIQF</sequence>
<organism evidence="3 4">
    <name type="scientific">Brevundimonas goettingensis</name>
    <dbReference type="NCBI Taxonomy" id="2774190"/>
    <lineage>
        <taxon>Bacteria</taxon>
        <taxon>Pseudomonadati</taxon>
        <taxon>Pseudomonadota</taxon>
        <taxon>Alphaproteobacteria</taxon>
        <taxon>Caulobacterales</taxon>
        <taxon>Caulobacteraceae</taxon>
        <taxon>Brevundimonas</taxon>
    </lineage>
</organism>
<feature type="chain" id="PRO_5036857082" evidence="1">
    <location>
        <begin position="22"/>
        <end position="157"/>
    </location>
</feature>
<keyword evidence="4" id="KW-1185">Reference proteome</keyword>
<dbReference type="PANTHER" id="PTHR37089:SF3">
    <property type="entry name" value="EXPORTED PROTEIN"/>
    <property type="match status" value="1"/>
</dbReference>
<gene>
    <name evidence="3" type="ORF">IFJ75_04920</name>
</gene>
<keyword evidence="3" id="KW-0167">Capsid protein</keyword>
<dbReference type="Pfam" id="PF05229">
    <property type="entry name" value="SCPU"/>
    <property type="match status" value="1"/>
</dbReference>
<dbReference type="RefSeq" id="WP_207931525.1">
    <property type="nucleotide sequence ID" value="NZ_CP062222.1"/>
</dbReference>
<proteinExistence type="predicted"/>
<dbReference type="InterPro" id="IPR007893">
    <property type="entry name" value="Spore_coat_U/FanG"/>
</dbReference>
<dbReference type="InterPro" id="IPR053167">
    <property type="entry name" value="Spore_coat_component"/>
</dbReference>
<dbReference type="PANTHER" id="PTHR37089">
    <property type="entry name" value="PROTEIN U-RELATED"/>
    <property type="match status" value="1"/>
</dbReference>
<evidence type="ECO:0000256" key="1">
    <source>
        <dbReference type="SAM" id="SignalP"/>
    </source>
</evidence>
<accession>A0A975GZ34</accession>
<reference evidence="3" key="1">
    <citation type="submission" date="2020-09" db="EMBL/GenBank/DDBJ databases">
        <title>Brevundimonas sp. LVF2 isolated from a puddle in Goettingen, Germany.</title>
        <authorList>
            <person name="Friedrich I."/>
            <person name="Klassen A."/>
            <person name="Hannes N."/>
            <person name="Schneider D."/>
            <person name="Hertel R."/>
            <person name="Daniel R."/>
        </authorList>
    </citation>
    <scope>NUCLEOTIDE SEQUENCE</scope>
    <source>
        <strain evidence="3">LVF2</strain>
    </source>
</reference>
<dbReference type="SMART" id="SM00972">
    <property type="entry name" value="SCPU"/>
    <property type="match status" value="1"/>
</dbReference>
<evidence type="ECO:0000313" key="4">
    <source>
        <dbReference type="Proteomes" id="UP000663918"/>
    </source>
</evidence>
<dbReference type="Proteomes" id="UP000663918">
    <property type="component" value="Chromosome"/>
</dbReference>
<keyword evidence="3" id="KW-0946">Virion</keyword>
<feature type="signal peptide" evidence="1">
    <location>
        <begin position="1"/>
        <end position="21"/>
    </location>
</feature>
<feature type="domain" description="Spore coat protein U/FanG" evidence="2">
    <location>
        <begin position="25"/>
        <end position="154"/>
    </location>
</feature>
<dbReference type="AlphaFoldDB" id="A0A975GZ34"/>
<name>A0A975GZ34_9CAUL</name>
<dbReference type="KEGG" id="bgoe:IFJ75_04920"/>
<evidence type="ECO:0000313" key="3">
    <source>
        <dbReference type="EMBL" id="QTC92245.1"/>
    </source>
</evidence>